<feature type="region of interest" description="Disordered" evidence="1">
    <location>
        <begin position="433"/>
        <end position="459"/>
    </location>
</feature>
<feature type="compositionally biased region" description="Basic residues" evidence="1">
    <location>
        <begin position="232"/>
        <end position="246"/>
    </location>
</feature>
<feature type="region of interest" description="Disordered" evidence="1">
    <location>
        <begin position="1026"/>
        <end position="1059"/>
    </location>
</feature>
<feature type="compositionally biased region" description="Acidic residues" evidence="1">
    <location>
        <begin position="98"/>
        <end position="121"/>
    </location>
</feature>
<feature type="compositionally biased region" description="Basic and acidic residues" evidence="1">
    <location>
        <begin position="72"/>
        <end position="84"/>
    </location>
</feature>
<feature type="region of interest" description="Disordered" evidence="1">
    <location>
        <begin position="539"/>
        <end position="575"/>
    </location>
</feature>
<dbReference type="AlphaFoldDB" id="A0A5J4NX29"/>
<feature type="region of interest" description="Disordered" evidence="1">
    <location>
        <begin position="297"/>
        <end position="355"/>
    </location>
</feature>
<feature type="compositionally biased region" description="Basic residues" evidence="1">
    <location>
        <begin position="301"/>
        <end position="315"/>
    </location>
</feature>
<feature type="compositionally biased region" description="Low complexity" evidence="1">
    <location>
        <begin position="247"/>
        <end position="274"/>
    </location>
</feature>
<organism evidence="2 3">
    <name type="scientific">Paragonimus westermani</name>
    <dbReference type="NCBI Taxonomy" id="34504"/>
    <lineage>
        <taxon>Eukaryota</taxon>
        <taxon>Metazoa</taxon>
        <taxon>Spiralia</taxon>
        <taxon>Lophotrochozoa</taxon>
        <taxon>Platyhelminthes</taxon>
        <taxon>Trematoda</taxon>
        <taxon>Digenea</taxon>
        <taxon>Plagiorchiida</taxon>
        <taxon>Troglotremata</taxon>
        <taxon>Troglotrematidae</taxon>
        <taxon>Paragonimus</taxon>
    </lineage>
</organism>
<feature type="compositionally biased region" description="Basic and acidic residues" evidence="1">
    <location>
        <begin position="433"/>
        <end position="443"/>
    </location>
</feature>
<sequence length="1096" mass="121678">MAVVYGSESPAGELPLPNSRTKLMHTVHQIGDLDSGAYEQLDFEDENTSIYFPKEYSGGHLSKDYAGARKKNEIASHSLDHSSGVEEGTDEGELKSEDESDPGGSDCSEEGEILSEVEELEVTVGQSPVKEETPWERGLRLARERLEKTKALKAAEKDLAEKRMTLAVPASAVEEELVRPPREDVFWPSYYQASIVGRTELTGSRFLPEDLKPPTATELAEWRLGLSDSHGGRGRQKYRDSKRRASSRSVSSSVSTSSRATSRSSSPDTSSVTSSLESIAASWKATCAQAMKDYLSSPIRNKSRRDRHYHGRRRSVSVSSGSNSPSSDSLSGSDQSQSRAARRRGYGATNSAVTSGNVLARNGRYWHDDIHVTRRSRSGSEQSFASRSRSRSSNNPSAQRSRAPRDRRYGTIIRTKEKTSGVNLVVLVRRLQSDSKVHPERRSRSSSRSRSGSSPVADEKRFITFERPDGFRIKGDAVSHLGPKVLLLEGTSVQVGSLHAEHVYLMLYRAAIPPTRVEQNVTSRRFLCISLMPLVTPSRRRKSRSPFAEDALQKGKSAAQLPDPTSGFDEYAASGHPAAPSTIALEDRNALNSQDAVQTPQIRQDLREGTITTPSQQTSAGVLPSASNRPGVRMTLAPRLKASAVDMANLAGGVTRPVGRSFQPSPPRMPRLPFPIPTSNHGHSPTTTGQPHTSATTTLDQEEIRRQAEAAAAVVEARERRRAAAEAARRRRNPNRKKREDLSKIPIRGRPTYRRISFSESSADSDSASRSGSTSKSGSASHSRSASPTSEVAVAQHLPDPRDPQPDYYEVQYSHHSHKRKRCEPQLNYGRSGDVNEILNYGRPTMRPVPEDYSHEDPSGMDRRQLRQKKAYDANQRYYPEYQSRGENVSYKNYAAPQPKYPFADYEVGNDPAYSAGMMRPRKSKPVSHNSRRLQTTFEEPVQRYERQDNRRGPSGTLPQLAERPGRPRTPHAEDTFDFRSPHAAGSIGRTARHERRRVDERDLVILENVPSRKRAMLIEPDMEPSVNTDLHRARSRHRSRGPGVPIDRSEPFESDAGGFAAEQRLRELRERLNLVDDAIAEIKAGSGVGFSDSRR</sequence>
<feature type="compositionally biased region" description="Basic residues" evidence="1">
    <location>
        <begin position="920"/>
        <end position="932"/>
    </location>
</feature>
<feature type="compositionally biased region" description="Low complexity" evidence="1">
    <location>
        <begin position="758"/>
        <end position="791"/>
    </location>
</feature>
<feature type="compositionally biased region" description="Polar residues" evidence="1">
    <location>
        <begin position="678"/>
        <end position="698"/>
    </location>
</feature>
<protein>
    <submittedName>
        <fullName evidence="2">Uncharacterized protein</fullName>
    </submittedName>
</protein>
<feature type="region of interest" description="Disordered" evidence="1">
    <location>
        <begin position="371"/>
        <end position="415"/>
    </location>
</feature>
<feature type="compositionally biased region" description="Polar residues" evidence="1">
    <location>
        <begin position="611"/>
        <end position="628"/>
    </location>
</feature>
<feature type="region of interest" description="Disordered" evidence="1">
    <location>
        <begin position="611"/>
        <end position="631"/>
    </location>
</feature>
<gene>
    <name evidence="2" type="ORF">DEA37_0000122</name>
</gene>
<dbReference type="EMBL" id="QNGE01000537">
    <property type="protein sequence ID" value="KAA3680094.1"/>
    <property type="molecule type" value="Genomic_DNA"/>
</dbReference>
<feature type="region of interest" description="Disordered" evidence="1">
    <location>
        <begin position="72"/>
        <end position="136"/>
    </location>
</feature>
<comment type="caution">
    <text evidence="2">The sequence shown here is derived from an EMBL/GenBank/DDBJ whole genome shotgun (WGS) entry which is preliminary data.</text>
</comment>
<feature type="compositionally biased region" description="Low complexity" evidence="1">
    <location>
        <begin position="316"/>
        <end position="339"/>
    </location>
</feature>
<accession>A0A5J4NX29</accession>
<feature type="region of interest" description="Disordered" evidence="1">
    <location>
        <begin position="222"/>
        <end position="274"/>
    </location>
</feature>
<feature type="region of interest" description="Disordered" evidence="1">
    <location>
        <begin position="723"/>
        <end position="865"/>
    </location>
</feature>
<evidence type="ECO:0000313" key="3">
    <source>
        <dbReference type="Proteomes" id="UP000324629"/>
    </source>
</evidence>
<evidence type="ECO:0000313" key="2">
    <source>
        <dbReference type="EMBL" id="KAA3680094.1"/>
    </source>
</evidence>
<keyword evidence="3" id="KW-1185">Reference proteome</keyword>
<name>A0A5J4NX29_9TREM</name>
<proteinExistence type="predicted"/>
<reference evidence="2 3" key="1">
    <citation type="journal article" date="2019" name="Gigascience">
        <title>Whole-genome sequence of the oriental lung fluke Paragonimus westermani.</title>
        <authorList>
            <person name="Oey H."/>
            <person name="Zakrzewski M."/>
            <person name="Narain K."/>
            <person name="Devi K.R."/>
            <person name="Agatsuma T."/>
            <person name="Nawaratna S."/>
            <person name="Gobert G.N."/>
            <person name="Jones M.K."/>
            <person name="Ragan M.A."/>
            <person name="McManus D.P."/>
            <person name="Krause L."/>
        </authorList>
    </citation>
    <scope>NUCLEOTIDE SEQUENCE [LARGE SCALE GENOMIC DNA]</scope>
    <source>
        <strain evidence="2 3">IND2009</strain>
    </source>
</reference>
<feature type="compositionally biased region" description="Pro residues" evidence="1">
    <location>
        <begin position="664"/>
        <end position="676"/>
    </location>
</feature>
<feature type="compositionally biased region" description="Basic and acidic residues" evidence="1">
    <location>
        <begin position="971"/>
        <end position="981"/>
    </location>
</feature>
<feature type="compositionally biased region" description="Low complexity" evidence="1">
    <location>
        <begin position="379"/>
        <end position="401"/>
    </location>
</feature>
<feature type="compositionally biased region" description="Basic and acidic residues" evidence="1">
    <location>
        <begin position="403"/>
        <end position="415"/>
    </location>
</feature>
<feature type="compositionally biased region" description="Basic and acidic residues" evidence="1">
    <location>
        <begin position="941"/>
        <end position="952"/>
    </location>
</feature>
<feature type="region of interest" description="Disordered" evidence="1">
    <location>
        <begin position="656"/>
        <end position="698"/>
    </location>
</feature>
<feature type="compositionally biased region" description="Basic and acidic residues" evidence="1">
    <location>
        <begin position="849"/>
        <end position="865"/>
    </location>
</feature>
<dbReference type="Proteomes" id="UP000324629">
    <property type="component" value="Unassembled WGS sequence"/>
</dbReference>
<evidence type="ECO:0000256" key="1">
    <source>
        <dbReference type="SAM" id="MobiDB-lite"/>
    </source>
</evidence>
<feature type="region of interest" description="Disordered" evidence="1">
    <location>
        <begin position="915"/>
        <end position="996"/>
    </location>
</feature>